<keyword evidence="1" id="KW-0472">Membrane</keyword>
<dbReference type="EMBL" id="JAMZEL010000005">
    <property type="protein sequence ID" value="MCP1383760.1"/>
    <property type="molecule type" value="Genomic_DNA"/>
</dbReference>
<feature type="transmembrane region" description="Helical" evidence="1">
    <location>
        <begin position="43"/>
        <end position="62"/>
    </location>
</feature>
<accession>A0ABT1FPR2</accession>
<dbReference type="Proteomes" id="UP001204772">
    <property type="component" value="Unassembled WGS sequence"/>
</dbReference>
<reference evidence="3 4" key="1">
    <citation type="submission" date="2022-06" db="EMBL/GenBank/DDBJ databases">
        <title>Runella sp. S5 genome sequencing.</title>
        <authorList>
            <person name="Park S."/>
        </authorList>
    </citation>
    <scope>NUCLEOTIDE SEQUENCE [LARGE SCALE GENOMIC DNA]</scope>
    <source>
        <strain evidence="3 4">S5</strain>
    </source>
</reference>
<organism evidence="3 4">
    <name type="scientific">Runella salmonicolor</name>
    <dbReference type="NCBI Taxonomy" id="2950278"/>
    <lineage>
        <taxon>Bacteria</taxon>
        <taxon>Pseudomonadati</taxon>
        <taxon>Bacteroidota</taxon>
        <taxon>Cytophagia</taxon>
        <taxon>Cytophagales</taxon>
        <taxon>Spirosomataceae</taxon>
        <taxon>Runella</taxon>
    </lineage>
</organism>
<keyword evidence="1" id="KW-0812">Transmembrane</keyword>
<evidence type="ECO:0000313" key="3">
    <source>
        <dbReference type="EMBL" id="MCP1383760.1"/>
    </source>
</evidence>
<dbReference type="RefSeq" id="WP_253528848.1">
    <property type="nucleotide sequence ID" value="NZ_JAMZEL010000005.1"/>
</dbReference>
<keyword evidence="3" id="KW-0418">Kinase</keyword>
<evidence type="ECO:0000259" key="2">
    <source>
        <dbReference type="Pfam" id="PF06580"/>
    </source>
</evidence>
<feature type="transmembrane region" description="Helical" evidence="1">
    <location>
        <begin position="12"/>
        <end position="31"/>
    </location>
</feature>
<keyword evidence="4" id="KW-1185">Reference proteome</keyword>
<dbReference type="GO" id="GO:0016301">
    <property type="term" value="F:kinase activity"/>
    <property type="evidence" value="ECO:0007669"/>
    <property type="project" value="UniProtKB-KW"/>
</dbReference>
<proteinExistence type="predicted"/>
<keyword evidence="3" id="KW-0808">Transferase</keyword>
<evidence type="ECO:0000256" key="1">
    <source>
        <dbReference type="SAM" id="Phobius"/>
    </source>
</evidence>
<feature type="transmembrane region" description="Helical" evidence="1">
    <location>
        <begin position="103"/>
        <end position="121"/>
    </location>
</feature>
<dbReference type="InterPro" id="IPR036890">
    <property type="entry name" value="HATPase_C_sf"/>
</dbReference>
<dbReference type="InterPro" id="IPR010559">
    <property type="entry name" value="Sig_transdc_His_kin_internal"/>
</dbReference>
<comment type="caution">
    <text evidence="3">The sequence shown here is derived from an EMBL/GenBank/DDBJ whole genome shotgun (WGS) entry which is preliminary data.</text>
</comment>
<dbReference type="InterPro" id="IPR050640">
    <property type="entry name" value="Bact_2-comp_sensor_kinase"/>
</dbReference>
<name>A0ABT1FPR2_9BACT</name>
<dbReference type="Pfam" id="PF06580">
    <property type="entry name" value="His_kinase"/>
    <property type="match status" value="1"/>
</dbReference>
<keyword evidence="1" id="KW-1133">Transmembrane helix</keyword>
<dbReference type="Gene3D" id="3.30.565.10">
    <property type="entry name" value="Histidine kinase-like ATPase, C-terminal domain"/>
    <property type="match status" value="1"/>
</dbReference>
<dbReference type="PANTHER" id="PTHR34220:SF7">
    <property type="entry name" value="SENSOR HISTIDINE KINASE YPDA"/>
    <property type="match status" value="1"/>
</dbReference>
<sequence length="329" mass="37371">MAKNTALKRFVWGVSLFVAVFVNFPIIVLNLPRLSKPIVQLDVVLQVVISFIYALVFIRWIYQATKRNDSLTKQWVGAILMLIVYCVVLTSANTFIIGLPLKTASTVVTRGGLMAMITYFFSRFMTETEKKNEILVENEQLKHESLLVQLTSLKNQLNPHFLFNSLNTLSWLINEDKAKSQLYLQKLSQVLRYSLSMQEQSLVSIKEELALVESYIFLLQMRFGENLNVSKKVKTLEGFQIPPLSLQLLIENAIKHNIISTANPLEVSIELQLADKTILVRNSLNIKANSAGTGIGLANLNQRFKLLTNREIEIKQNDTSFWVVLPLIA</sequence>
<dbReference type="SUPFAM" id="SSF55874">
    <property type="entry name" value="ATPase domain of HSP90 chaperone/DNA topoisomerase II/histidine kinase"/>
    <property type="match status" value="1"/>
</dbReference>
<gene>
    <name evidence="3" type="ORF">NCI00_15040</name>
</gene>
<feature type="domain" description="Signal transduction histidine kinase internal region" evidence="2">
    <location>
        <begin position="149"/>
        <end position="227"/>
    </location>
</feature>
<dbReference type="PANTHER" id="PTHR34220">
    <property type="entry name" value="SENSOR HISTIDINE KINASE YPDA"/>
    <property type="match status" value="1"/>
</dbReference>
<feature type="transmembrane region" description="Helical" evidence="1">
    <location>
        <begin position="74"/>
        <end position="97"/>
    </location>
</feature>
<protein>
    <submittedName>
        <fullName evidence="3">Histidine kinase</fullName>
    </submittedName>
</protein>
<evidence type="ECO:0000313" key="4">
    <source>
        <dbReference type="Proteomes" id="UP001204772"/>
    </source>
</evidence>